<dbReference type="RefSeq" id="WP_343165202.1">
    <property type="nucleotide sequence ID" value="NZ_JBHRSV010000026.1"/>
</dbReference>
<evidence type="ECO:0000313" key="4">
    <source>
        <dbReference type="EMBL" id="MFC2926878.1"/>
    </source>
</evidence>
<keyword evidence="1" id="KW-0547">Nucleotide-binding</keyword>
<keyword evidence="5" id="KW-1185">Reference proteome</keyword>
<evidence type="ECO:0000256" key="1">
    <source>
        <dbReference type="ARBA" id="ARBA00022741"/>
    </source>
</evidence>
<gene>
    <name evidence="4" type="ORF">ACFOOR_12240</name>
</gene>
<dbReference type="InterPro" id="IPR001347">
    <property type="entry name" value="SIS_dom"/>
</dbReference>
<reference evidence="5" key="1">
    <citation type="journal article" date="2019" name="Int. J. Syst. Evol. Microbiol.">
        <title>The Global Catalogue of Microorganisms (GCM) 10K type strain sequencing project: providing services to taxonomists for standard genome sequencing and annotation.</title>
        <authorList>
            <consortium name="The Broad Institute Genomics Platform"/>
            <consortium name="The Broad Institute Genome Sequencing Center for Infectious Disease"/>
            <person name="Wu L."/>
            <person name="Ma J."/>
        </authorList>
    </citation>
    <scope>NUCLEOTIDE SEQUENCE [LARGE SCALE GENOMIC DNA]</scope>
    <source>
        <strain evidence="5">KCTC 52487</strain>
    </source>
</reference>
<dbReference type="InterPro" id="IPR050625">
    <property type="entry name" value="ParA/MinD_ATPase"/>
</dbReference>
<evidence type="ECO:0000259" key="3">
    <source>
        <dbReference type="PROSITE" id="PS51464"/>
    </source>
</evidence>
<dbReference type="PANTHER" id="PTHR43384:SF4">
    <property type="entry name" value="CELLULOSE BIOSYNTHESIS PROTEIN BCSQ-RELATED"/>
    <property type="match status" value="1"/>
</dbReference>
<dbReference type="InterPro" id="IPR002586">
    <property type="entry name" value="CobQ/CobB/MinD/ParA_Nub-bd_dom"/>
</dbReference>
<sequence>MKAPVRTSSTGPAGRMLAIASGKGGVGKTALASALAGAFSLKGEQTLLIDGDLGMANIDVQLGLQPDADLAAVLAGEVLLEDAVQRVMGGAIRAGGFDVISGRSGSGALADLKTEAVGRLAAGISALSLYYDRAILDLAAGADHSTLRLAMSADDVIIVINDEPTSLTDAYAFVKTLRRRDDSAAPLVVVNNAPSKEAALSAYGAFRKTCESFLGFTPQLAGTIAHDMAIPDAIRAQMPLPQRHPNCEAFRDVEKLAGHLAQGREAA</sequence>
<dbReference type="Proteomes" id="UP001595379">
    <property type="component" value="Unassembled WGS sequence"/>
</dbReference>
<comment type="caution">
    <text evidence="4">The sequence shown here is derived from an EMBL/GenBank/DDBJ whole genome shotgun (WGS) entry which is preliminary data.</text>
</comment>
<organism evidence="4 5">
    <name type="scientific">Hyphobacterium vulgare</name>
    <dbReference type="NCBI Taxonomy" id="1736751"/>
    <lineage>
        <taxon>Bacteria</taxon>
        <taxon>Pseudomonadati</taxon>
        <taxon>Pseudomonadota</taxon>
        <taxon>Alphaproteobacteria</taxon>
        <taxon>Maricaulales</taxon>
        <taxon>Maricaulaceae</taxon>
        <taxon>Hyphobacterium</taxon>
    </lineage>
</organism>
<dbReference type="EMBL" id="JBHRSV010000026">
    <property type="protein sequence ID" value="MFC2926878.1"/>
    <property type="molecule type" value="Genomic_DNA"/>
</dbReference>
<dbReference type="PIRSF" id="PIRSF003092">
    <property type="entry name" value="MinD"/>
    <property type="match status" value="1"/>
</dbReference>
<accession>A0ABV6ZZR5</accession>
<dbReference type="InterPro" id="IPR027417">
    <property type="entry name" value="P-loop_NTPase"/>
</dbReference>
<dbReference type="Gene3D" id="3.40.50.300">
    <property type="entry name" value="P-loop containing nucleotide triphosphate hydrolases"/>
    <property type="match status" value="1"/>
</dbReference>
<name>A0ABV6ZZR5_9PROT</name>
<dbReference type="PANTHER" id="PTHR43384">
    <property type="entry name" value="SEPTUM SITE-DETERMINING PROTEIN MIND HOMOLOG, CHLOROPLASTIC-RELATED"/>
    <property type="match status" value="1"/>
</dbReference>
<keyword evidence="2" id="KW-0067">ATP-binding</keyword>
<dbReference type="InterPro" id="IPR025501">
    <property type="entry name" value="MinD_FleN"/>
</dbReference>
<dbReference type="PROSITE" id="PS51464">
    <property type="entry name" value="SIS"/>
    <property type="match status" value="1"/>
</dbReference>
<evidence type="ECO:0000256" key="2">
    <source>
        <dbReference type="ARBA" id="ARBA00022840"/>
    </source>
</evidence>
<protein>
    <submittedName>
        <fullName evidence="4">AAA family ATPase</fullName>
    </submittedName>
</protein>
<evidence type="ECO:0000313" key="5">
    <source>
        <dbReference type="Proteomes" id="UP001595379"/>
    </source>
</evidence>
<dbReference type="SUPFAM" id="SSF52540">
    <property type="entry name" value="P-loop containing nucleoside triphosphate hydrolases"/>
    <property type="match status" value="1"/>
</dbReference>
<feature type="domain" description="SIS" evidence="3">
    <location>
        <begin position="88"/>
        <end position="239"/>
    </location>
</feature>
<dbReference type="Pfam" id="PF01656">
    <property type="entry name" value="CbiA"/>
    <property type="match status" value="1"/>
</dbReference>
<proteinExistence type="predicted"/>